<dbReference type="Gene3D" id="3.30.160.170">
    <property type="entry name" value="FlaG-like"/>
    <property type="match status" value="1"/>
</dbReference>
<keyword evidence="1" id="KW-0282">Flagellum</keyword>
<dbReference type="OrthoDB" id="5741693at2"/>
<gene>
    <name evidence="1" type="ORF">E4634_12830</name>
</gene>
<sequence length="118" mass="12728">MPLEIQNIPGVNPAAVRNNSERFATGDRVEAVLKLASSESVPPAEPELDDLVAPVARINQALKAYGLEFDLSEKSNRVVTRIVDLESGEVIRQIPNEAVLAVAERLDEAVGVLLQETA</sequence>
<dbReference type="RefSeq" id="WP_135444483.1">
    <property type="nucleotide sequence ID" value="NZ_SRLE01000008.1"/>
</dbReference>
<proteinExistence type="predicted"/>
<keyword evidence="1" id="KW-0966">Cell projection</keyword>
<evidence type="ECO:0000313" key="1">
    <source>
        <dbReference type="EMBL" id="TGD73154.1"/>
    </source>
</evidence>
<dbReference type="AlphaFoldDB" id="A0A4Z0M153"/>
<keyword evidence="2" id="KW-1185">Reference proteome</keyword>
<dbReference type="EMBL" id="SRLE01000008">
    <property type="protein sequence ID" value="TGD73154.1"/>
    <property type="molecule type" value="Genomic_DNA"/>
</dbReference>
<dbReference type="SUPFAM" id="SSF160214">
    <property type="entry name" value="FlaG-like"/>
    <property type="match status" value="1"/>
</dbReference>
<dbReference type="Proteomes" id="UP000298050">
    <property type="component" value="Unassembled WGS sequence"/>
</dbReference>
<dbReference type="InterPro" id="IPR035924">
    <property type="entry name" value="FlaG-like_sf"/>
</dbReference>
<dbReference type="PANTHER" id="PTHR37166:SF1">
    <property type="entry name" value="PROTEIN FLAG"/>
    <property type="match status" value="1"/>
</dbReference>
<dbReference type="Pfam" id="PF03646">
    <property type="entry name" value="FlaG"/>
    <property type="match status" value="1"/>
</dbReference>
<reference evidence="1 2" key="1">
    <citation type="submission" date="2019-04" db="EMBL/GenBank/DDBJ databases">
        <title>Taxonomy of novel Haliea sp. from mangrove soil of West Coast of India.</title>
        <authorList>
            <person name="Verma A."/>
            <person name="Kumar P."/>
            <person name="Krishnamurthi S."/>
        </authorList>
    </citation>
    <scope>NUCLEOTIDE SEQUENCE [LARGE SCALE GENOMIC DNA]</scope>
    <source>
        <strain evidence="1 2">SAOS-164</strain>
    </source>
</reference>
<keyword evidence="1" id="KW-0969">Cilium</keyword>
<protein>
    <submittedName>
        <fullName evidence="1">Flagellar protein FlaG</fullName>
    </submittedName>
</protein>
<dbReference type="InterPro" id="IPR005186">
    <property type="entry name" value="FlaG"/>
</dbReference>
<evidence type="ECO:0000313" key="2">
    <source>
        <dbReference type="Proteomes" id="UP000298050"/>
    </source>
</evidence>
<accession>A0A4Z0M153</accession>
<comment type="caution">
    <text evidence="1">The sequence shown here is derived from an EMBL/GenBank/DDBJ whole genome shotgun (WGS) entry which is preliminary data.</text>
</comment>
<name>A0A4Z0M153_9GAMM</name>
<organism evidence="1 2">
    <name type="scientific">Mangrovimicrobium sediminis</name>
    <dbReference type="NCBI Taxonomy" id="2562682"/>
    <lineage>
        <taxon>Bacteria</taxon>
        <taxon>Pseudomonadati</taxon>
        <taxon>Pseudomonadota</taxon>
        <taxon>Gammaproteobacteria</taxon>
        <taxon>Cellvibrionales</taxon>
        <taxon>Halieaceae</taxon>
        <taxon>Mangrovimicrobium</taxon>
    </lineage>
</organism>
<dbReference type="PANTHER" id="PTHR37166">
    <property type="entry name" value="PROTEIN FLAG"/>
    <property type="match status" value="1"/>
</dbReference>